<dbReference type="EMBL" id="CM004473">
    <property type="protein sequence ID" value="OCT83392.1"/>
    <property type="molecule type" value="Genomic_DNA"/>
</dbReference>
<organism evidence="1 2">
    <name type="scientific">Xenopus laevis</name>
    <name type="common">African clawed frog</name>
    <dbReference type="NCBI Taxonomy" id="8355"/>
    <lineage>
        <taxon>Eukaryota</taxon>
        <taxon>Metazoa</taxon>
        <taxon>Chordata</taxon>
        <taxon>Craniata</taxon>
        <taxon>Vertebrata</taxon>
        <taxon>Euteleostomi</taxon>
        <taxon>Amphibia</taxon>
        <taxon>Batrachia</taxon>
        <taxon>Anura</taxon>
        <taxon>Pipoidea</taxon>
        <taxon>Pipidae</taxon>
        <taxon>Xenopodinae</taxon>
        <taxon>Xenopus</taxon>
        <taxon>Xenopus</taxon>
    </lineage>
</organism>
<reference evidence="2" key="1">
    <citation type="journal article" date="2016" name="Nature">
        <title>Genome evolution in the allotetraploid frog Xenopus laevis.</title>
        <authorList>
            <person name="Session A.M."/>
            <person name="Uno Y."/>
            <person name="Kwon T."/>
            <person name="Chapman J.A."/>
            <person name="Toyoda A."/>
            <person name="Takahashi S."/>
            <person name="Fukui A."/>
            <person name="Hikosaka A."/>
            <person name="Suzuki A."/>
            <person name="Kondo M."/>
            <person name="van Heeringen S.J."/>
            <person name="Quigley I."/>
            <person name="Heinz S."/>
            <person name="Ogino H."/>
            <person name="Ochi H."/>
            <person name="Hellsten U."/>
            <person name="Lyons J.B."/>
            <person name="Simakov O."/>
            <person name="Putnam N."/>
            <person name="Stites J."/>
            <person name="Kuroki Y."/>
            <person name="Tanaka T."/>
            <person name="Michiue T."/>
            <person name="Watanabe M."/>
            <person name="Bogdanovic O."/>
            <person name="Lister R."/>
            <person name="Georgiou G."/>
            <person name="Paranjpe S.S."/>
            <person name="van Kruijsbergen I."/>
            <person name="Shu S."/>
            <person name="Carlson J."/>
            <person name="Kinoshita T."/>
            <person name="Ohta Y."/>
            <person name="Mawaribuchi S."/>
            <person name="Jenkins J."/>
            <person name="Grimwood J."/>
            <person name="Schmutz J."/>
            <person name="Mitros T."/>
            <person name="Mozaffari S.V."/>
            <person name="Suzuki Y."/>
            <person name="Haramoto Y."/>
            <person name="Yamamoto T.S."/>
            <person name="Takagi C."/>
            <person name="Heald R."/>
            <person name="Miller K."/>
            <person name="Haudenschild C."/>
            <person name="Kitzman J."/>
            <person name="Nakayama T."/>
            <person name="Izutsu Y."/>
            <person name="Robert J."/>
            <person name="Fortriede J."/>
            <person name="Burns K."/>
            <person name="Lotay V."/>
            <person name="Karimi K."/>
            <person name="Yasuoka Y."/>
            <person name="Dichmann D.S."/>
            <person name="Flajnik M.F."/>
            <person name="Houston D.W."/>
            <person name="Shendure J."/>
            <person name="DuPasquier L."/>
            <person name="Vize P.D."/>
            <person name="Zorn A.M."/>
            <person name="Ito M."/>
            <person name="Marcotte E.M."/>
            <person name="Wallingford J.B."/>
            <person name="Ito Y."/>
            <person name="Asashima M."/>
            <person name="Ueno N."/>
            <person name="Matsuda Y."/>
            <person name="Veenstra G.J."/>
            <person name="Fujiyama A."/>
            <person name="Harland R.M."/>
            <person name="Taira M."/>
            <person name="Rokhsar D.S."/>
        </authorList>
    </citation>
    <scope>NUCLEOTIDE SEQUENCE [LARGE SCALE GENOMIC DNA]</scope>
    <source>
        <strain evidence="2">J</strain>
    </source>
</reference>
<proteinExistence type="predicted"/>
<name>A0A974D1Q5_XENLA</name>
<sequence length="112" mass="12866">MVQVRRSGRSQAAPPLVNTLECQLNSWSLEKILFGRHLTSSALIESFTRTPLVVTMEFSTQSTLMTDFQVRRLQKVWDYLIRNPIHSTPPPIHDSRSQRYSENVQCISSTNC</sequence>
<dbReference type="AlphaFoldDB" id="A0A974D1Q5"/>
<evidence type="ECO:0000313" key="1">
    <source>
        <dbReference type="EMBL" id="OCT83392.1"/>
    </source>
</evidence>
<evidence type="ECO:0000313" key="2">
    <source>
        <dbReference type="Proteomes" id="UP000694892"/>
    </source>
</evidence>
<accession>A0A974D1Q5</accession>
<gene>
    <name evidence="1" type="ORF">XELAEV_18025934mg</name>
</gene>
<protein>
    <submittedName>
        <fullName evidence="1">Uncharacterized protein</fullName>
    </submittedName>
</protein>
<dbReference type="Proteomes" id="UP000694892">
    <property type="component" value="Chromosome 4S"/>
</dbReference>